<feature type="transmembrane region" description="Helical" evidence="8">
    <location>
        <begin position="468"/>
        <end position="491"/>
    </location>
</feature>
<dbReference type="GO" id="GO:0005886">
    <property type="term" value="C:plasma membrane"/>
    <property type="evidence" value="ECO:0007669"/>
    <property type="project" value="UniProtKB-SubCell"/>
</dbReference>
<dbReference type="SUPFAM" id="SSF82866">
    <property type="entry name" value="Multidrug efflux transporter AcrB transmembrane domain"/>
    <property type="match status" value="2"/>
</dbReference>
<organism evidence="9 10">
    <name type="scientific">Notoacmeibacter marinus</name>
    <dbReference type="NCBI Taxonomy" id="1876515"/>
    <lineage>
        <taxon>Bacteria</taxon>
        <taxon>Pseudomonadati</taxon>
        <taxon>Pseudomonadota</taxon>
        <taxon>Alphaproteobacteria</taxon>
        <taxon>Hyphomicrobiales</taxon>
        <taxon>Notoacmeibacteraceae</taxon>
        <taxon>Notoacmeibacter</taxon>
    </lineage>
</organism>
<evidence type="ECO:0000256" key="6">
    <source>
        <dbReference type="ARBA" id="ARBA00022989"/>
    </source>
</evidence>
<dbReference type="SUPFAM" id="SSF82714">
    <property type="entry name" value="Multidrug efflux transporter AcrB TolC docking domain, DN and DC subdomains"/>
    <property type="match status" value="2"/>
</dbReference>
<dbReference type="RefSeq" id="WP_094077751.1">
    <property type="nucleotide sequence ID" value="NZ_NBYO01000002.1"/>
</dbReference>
<feature type="transmembrane region" description="Helical" evidence="8">
    <location>
        <begin position="882"/>
        <end position="906"/>
    </location>
</feature>
<feature type="transmembrane region" description="Helical" evidence="8">
    <location>
        <begin position="391"/>
        <end position="416"/>
    </location>
</feature>
<feature type="transmembrane region" description="Helical" evidence="8">
    <location>
        <begin position="21"/>
        <end position="42"/>
    </location>
</feature>
<dbReference type="PANTHER" id="PTHR32063">
    <property type="match status" value="1"/>
</dbReference>
<proteinExistence type="predicted"/>
<feature type="transmembrane region" description="Helical" evidence="8">
    <location>
        <begin position="526"/>
        <end position="549"/>
    </location>
</feature>
<dbReference type="Proteomes" id="UP000215405">
    <property type="component" value="Unassembled WGS sequence"/>
</dbReference>
<dbReference type="Pfam" id="PF00873">
    <property type="entry name" value="ACR_tran"/>
    <property type="match status" value="1"/>
</dbReference>
<evidence type="ECO:0000256" key="1">
    <source>
        <dbReference type="ARBA" id="ARBA00004429"/>
    </source>
</evidence>
<feature type="transmembrane region" description="Helical" evidence="8">
    <location>
        <begin position="342"/>
        <end position="359"/>
    </location>
</feature>
<comment type="subcellular location">
    <subcellularLocation>
        <location evidence="1">Cell inner membrane</location>
        <topology evidence="1">Multi-pass membrane protein</topology>
    </subcellularLocation>
</comment>
<evidence type="ECO:0000313" key="9">
    <source>
        <dbReference type="EMBL" id="OXT00935.1"/>
    </source>
</evidence>
<evidence type="ECO:0000256" key="8">
    <source>
        <dbReference type="SAM" id="Phobius"/>
    </source>
</evidence>
<keyword evidence="7 8" id="KW-0472">Membrane</keyword>
<dbReference type="Gene3D" id="3.30.70.1440">
    <property type="entry name" value="Multidrug efflux transporter AcrB pore domain"/>
    <property type="match status" value="1"/>
</dbReference>
<protein>
    <submittedName>
        <fullName evidence="9">Multidrug transporter AcrB</fullName>
    </submittedName>
</protein>
<feature type="transmembrane region" description="Helical" evidence="8">
    <location>
        <begin position="366"/>
        <end position="385"/>
    </location>
</feature>
<gene>
    <name evidence="9" type="ORF">B7H23_11200</name>
</gene>
<dbReference type="GO" id="GO:0042910">
    <property type="term" value="F:xenobiotic transmembrane transporter activity"/>
    <property type="evidence" value="ECO:0007669"/>
    <property type="project" value="TreeGrafter"/>
</dbReference>
<keyword evidence="10" id="KW-1185">Reference proteome</keyword>
<feature type="transmembrane region" description="Helical" evidence="8">
    <location>
        <begin position="912"/>
        <end position="933"/>
    </location>
</feature>
<dbReference type="Gene3D" id="3.30.2090.10">
    <property type="entry name" value="Multidrug efflux transporter AcrB TolC docking domain, DN and DC subdomains"/>
    <property type="match status" value="2"/>
</dbReference>
<dbReference type="EMBL" id="NBYO01000002">
    <property type="protein sequence ID" value="OXT00935.1"/>
    <property type="molecule type" value="Genomic_DNA"/>
</dbReference>
<keyword evidence="2" id="KW-0813">Transport</keyword>
<evidence type="ECO:0000256" key="3">
    <source>
        <dbReference type="ARBA" id="ARBA00022475"/>
    </source>
</evidence>
<accession>A0A231UYC0</accession>
<dbReference type="AlphaFoldDB" id="A0A231UYC0"/>
<feature type="transmembrane region" description="Helical" evidence="8">
    <location>
        <begin position="856"/>
        <end position="875"/>
    </location>
</feature>
<reference evidence="10" key="1">
    <citation type="journal article" date="2017" name="Int. J. Syst. Evol. Microbiol.">
        <title>Notoacmeibacter marinus gen. nov., sp. nov., isolated from the gut of a limpet and proposal of Notoacmeibacteraceae fam. nov. in the order Rhizobiales of the class Alphaproteobacteria.</title>
        <authorList>
            <person name="Huang Z."/>
            <person name="Guo F."/>
            <person name="Lai Q."/>
        </authorList>
    </citation>
    <scope>NUCLEOTIDE SEQUENCE [LARGE SCALE GENOMIC DNA]</scope>
    <source>
        <strain evidence="10">XMTR2A4</strain>
    </source>
</reference>
<dbReference type="InterPro" id="IPR027463">
    <property type="entry name" value="AcrB_DN_DC_subdom"/>
</dbReference>
<dbReference type="FunFam" id="1.20.1640.10:FF:000001">
    <property type="entry name" value="Efflux pump membrane transporter"/>
    <property type="match status" value="1"/>
</dbReference>
<evidence type="ECO:0000256" key="2">
    <source>
        <dbReference type="ARBA" id="ARBA00022448"/>
    </source>
</evidence>
<keyword evidence="3" id="KW-1003">Cell membrane</keyword>
<comment type="caution">
    <text evidence="9">The sequence shown here is derived from an EMBL/GenBank/DDBJ whole genome shotgun (WGS) entry which is preliminary data.</text>
</comment>
<keyword evidence="5 8" id="KW-0812">Transmembrane</keyword>
<evidence type="ECO:0000313" key="10">
    <source>
        <dbReference type="Proteomes" id="UP000215405"/>
    </source>
</evidence>
<name>A0A231UYC0_9HYPH</name>
<dbReference type="Gene3D" id="3.30.70.1320">
    <property type="entry name" value="Multidrug efflux transporter AcrB pore domain like"/>
    <property type="match status" value="1"/>
</dbReference>
<dbReference type="Gene3D" id="1.20.1640.10">
    <property type="entry name" value="Multidrug efflux transporter AcrB transmembrane domain"/>
    <property type="match status" value="2"/>
</dbReference>
<feature type="transmembrane region" description="Helical" evidence="8">
    <location>
        <begin position="436"/>
        <end position="456"/>
    </location>
</feature>
<feature type="transmembrane region" description="Helical" evidence="8">
    <location>
        <begin position="985"/>
        <end position="1011"/>
    </location>
</feature>
<dbReference type="PRINTS" id="PR00702">
    <property type="entry name" value="ACRIFLAVINRP"/>
</dbReference>
<keyword evidence="4" id="KW-0997">Cell inner membrane</keyword>
<feature type="transmembrane region" description="Helical" evidence="8">
    <location>
        <begin position="954"/>
        <end position="973"/>
    </location>
</feature>
<dbReference type="SUPFAM" id="SSF82693">
    <property type="entry name" value="Multidrug efflux transporter AcrB pore domain, PN1, PN2, PC1 and PC2 subdomains"/>
    <property type="match status" value="4"/>
</dbReference>
<evidence type="ECO:0000256" key="4">
    <source>
        <dbReference type="ARBA" id="ARBA00022519"/>
    </source>
</evidence>
<evidence type="ECO:0000256" key="7">
    <source>
        <dbReference type="ARBA" id="ARBA00023136"/>
    </source>
</evidence>
<sequence length="1041" mass="109543">MPRPSPGQIATSGTSLFIRRPVFALVISLLIIVAGLAGIYGGEIRELPDVDRPIVSISTSWSGAAPEAVDREVTAIIEAAAARVSGLETVSSSSSQGNSRVTAEFSSSTDISVAAADLRDAVARSVNQLPDDADEPQIVKADSDSQPVMRIAVTSDNLDVADLTVLIEDEIIDRLNAVAGVADVDIYGEREKVFLVDLNPDALAARGLSPGDLTSAFTSLSFDVPAGSLTSGGQDLVVRAQSDVTTAADFEAIVLADRVRLGDIASVTLGPDIEGANLRANGQTGVGMGIIRQASSNTLAISDGVRAAVDDIRPRLPQGVSIQVTSDDATFVRGAITEVRNSLLIAVGVVIVVIFLFLLDWRATLIPVVTIPVALIGTFAAIWLSGFSINILTLLALVLATGMVVDDAIVVLENIVRKRNAGFGPRAAAVLGVREVFFAVVATTATLIAVFVPVSFLPGQAGSLFGEFGFVLAFAVTLSSLVALTLCPMLASRLLKARTEGDERKPSIFTRFGTLLERIYRRTLRVALALPFAIVIAMIAFAGSAWIAFQNVERELLPREDRSVALLSVSVASGVTPEYTDAKLQEIEALLEPLRESSEVQNIFSFSGYRSSGGGFVVLTLAPWNERERSQNDIVGEINAAVGKVAGVRAFAIQPNSLGIRGAGQGLRVALVGPSYRVLGETAEQLVDTLKADPRFSNARQDYSASTPQLSVAIDRDRASDLGIDFSGLSTALQAMLDGREVGSVFIADRAFPVKLVSTGQPIDDPTDLENVYLKANGGRMVPLSSIATLTETSAASSLGREEQQRAVTVTVSPNGLALAAALEELSVLAEPILPEGVNMIPLSEAAVLDKSTTDLLVTFGIAILVVLFVLAAQFESFLSALIIMATVPIGLACAIWAMALLGISFNVYSQIGLVLLVGIMAKNGILVVEFANQLRNAGRSVREAAEEAAILRLRPIMMTMISTIFGATPLILSSGAGAEARNALGYVIVGGLGLSAIATLFLTPVVYLLIARFSTPSAEEAARLQGELTRAEKLAPEEVV</sequence>
<dbReference type="PANTHER" id="PTHR32063:SF28">
    <property type="entry name" value="BLR2861 PROTEIN"/>
    <property type="match status" value="1"/>
</dbReference>
<keyword evidence="6 8" id="KW-1133">Transmembrane helix</keyword>
<dbReference type="InterPro" id="IPR001036">
    <property type="entry name" value="Acrflvin-R"/>
</dbReference>
<dbReference type="Gene3D" id="3.30.70.1430">
    <property type="entry name" value="Multidrug efflux transporter AcrB pore domain"/>
    <property type="match status" value="2"/>
</dbReference>
<evidence type="ECO:0000256" key="5">
    <source>
        <dbReference type="ARBA" id="ARBA00022692"/>
    </source>
</evidence>